<keyword evidence="3" id="KW-1185">Reference proteome</keyword>
<gene>
    <name evidence="2" type="ORF">CLODIP_2_CD07556</name>
</gene>
<evidence type="ECO:0000256" key="1">
    <source>
        <dbReference type="SAM" id="MobiDB-lite"/>
    </source>
</evidence>
<sequence>MGWRPTNADSQLAGDLTLSRHIPQLRSRITIILQFEMLTFDEFCNKLRQLNERSSTSELNCINLANPPSSGQFEMLSFDEFCNRLRQLNERSSTSEINCINLANPPSSGAPRPGVLTCSETKRGVEVTPESASLPSGISSATKTDEKPDGGPSEILSSEGQIAPEAKRHNINKKLKIITNPKTGSQSLVIAERIRKNVKRTTCVKMISGSAHSRQAGKFHTEPSPTDNNVI</sequence>
<reference evidence="2 3" key="1">
    <citation type="submission" date="2020-04" db="EMBL/GenBank/DDBJ databases">
        <authorList>
            <person name="Alioto T."/>
            <person name="Alioto T."/>
            <person name="Gomez Garrido J."/>
        </authorList>
    </citation>
    <scope>NUCLEOTIDE SEQUENCE [LARGE SCALE GENOMIC DNA]</scope>
</reference>
<feature type="compositionally biased region" description="Polar residues" evidence="1">
    <location>
        <begin position="130"/>
        <end position="142"/>
    </location>
</feature>
<feature type="region of interest" description="Disordered" evidence="1">
    <location>
        <begin position="211"/>
        <end position="231"/>
    </location>
</feature>
<dbReference type="Proteomes" id="UP000494165">
    <property type="component" value="Unassembled WGS sequence"/>
</dbReference>
<name>A0A8S1DCW2_9INSE</name>
<evidence type="ECO:0000313" key="3">
    <source>
        <dbReference type="Proteomes" id="UP000494165"/>
    </source>
</evidence>
<accession>A0A8S1DCW2</accession>
<comment type="caution">
    <text evidence="2">The sequence shown here is derived from an EMBL/GenBank/DDBJ whole genome shotgun (WGS) entry which is preliminary data.</text>
</comment>
<feature type="region of interest" description="Disordered" evidence="1">
    <location>
        <begin position="124"/>
        <end position="161"/>
    </location>
</feature>
<dbReference type="AlphaFoldDB" id="A0A8S1DCW2"/>
<proteinExistence type="predicted"/>
<protein>
    <submittedName>
        <fullName evidence="2">Uncharacterized protein</fullName>
    </submittedName>
</protein>
<evidence type="ECO:0000313" key="2">
    <source>
        <dbReference type="EMBL" id="CAB3379299.1"/>
    </source>
</evidence>
<organism evidence="2 3">
    <name type="scientific">Cloeon dipterum</name>
    <dbReference type="NCBI Taxonomy" id="197152"/>
    <lineage>
        <taxon>Eukaryota</taxon>
        <taxon>Metazoa</taxon>
        <taxon>Ecdysozoa</taxon>
        <taxon>Arthropoda</taxon>
        <taxon>Hexapoda</taxon>
        <taxon>Insecta</taxon>
        <taxon>Pterygota</taxon>
        <taxon>Palaeoptera</taxon>
        <taxon>Ephemeroptera</taxon>
        <taxon>Pisciforma</taxon>
        <taxon>Baetidae</taxon>
        <taxon>Cloeon</taxon>
    </lineage>
</organism>
<dbReference type="EMBL" id="CADEPI010000183">
    <property type="protein sequence ID" value="CAB3379299.1"/>
    <property type="molecule type" value="Genomic_DNA"/>
</dbReference>